<dbReference type="EC" id="2.7.7.65" evidence="1"/>
<dbReference type="InterPro" id="IPR050469">
    <property type="entry name" value="Diguanylate_Cyclase"/>
</dbReference>
<dbReference type="GO" id="GO:0052621">
    <property type="term" value="F:diguanylate cyclase activity"/>
    <property type="evidence" value="ECO:0007669"/>
    <property type="project" value="UniProtKB-EC"/>
</dbReference>
<dbReference type="CDD" id="cd18774">
    <property type="entry name" value="PDC2_HK_sensor"/>
    <property type="match status" value="1"/>
</dbReference>
<evidence type="ECO:0000259" key="5">
    <source>
        <dbReference type="PROSITE" id="PS50887"/>
    </source>
</evidence>
<dbReference type="SMART" id="SM00304">
    <property type="entry name" value="HAMP"/>
    <property type="match status" value="1"/>
</dbReference>
<gene>
    <name evidence="6" type="ORF">EAS61_09880</name>
</gene>
<dbReference type="AlphaFoldDB" id="A0A4V1KX18"/>
<dbReference type="SUPFAM" id="SSF103190">
    <property type="entry name" value="Sensory domain-like"/>
    <property type="match status" value="1"/>
</dbReference>
<dbReference type="SUPFAM" id="SSF55073">
    <property type="entry name" value="Nucleotide cyclase"/>
    <property type="match status" value="1"/>
</dbReference>
<accession>A0A4V1KX18</accession>
<dbReference type="CDD" id="cd01949">
    <property type="entry name" value="GGDEF"/>
    <property type="match status" value="1"/>
</dbReference>
<dbReference type="Gene3D" id="3.30.450.20">
    <property type="entry name" value="PAS domain"/>
    <property type="match status" value="1"/>
</dbReference>
<dbReference type="Gene3D" id="6.10.340.10">
    <property type="match status" value="1"/>
</dbReference>
<dbReference type="NCBIfam" id="TIGR00254">
    <property type="entry name" value="GGDEF"/>
    <property type="match status" value="1"/>
</dbReference>
<organism evidence="6 7">
    <name type="scientific">Bradyrhizobium zhanjiangense</name>
    <dbReference type="NCBI Taxonomy" id="1325107"/>
    <lineage>
        <taxon>Bacteria</taxon>
        <taxon>Pseudomonadati</taxon>
        <taxon>Pseudomonadota</taxon>
        <taxon>Alphaproteobacteria</taxon>
        <taxon>Hyphomicrobiales</taxon>
        <taxon>Nitrobacteraceae</taxon>
        <taxon>Bradyrhizobium</taxon>
    </lineage>
</organism>
<dbReference type="Proteomes" id="UP000290174">
    <property type="component" value="Unassembled WGS sequence"/>
</dbReference>
<dbReference type="GO" id="GO:0043709">
    <property type="term" value="P:cell adhesion involved in single-species biofilm formation"/>
    <property type="evidence" value="ECO:0007669"/>
    <property type="project" value="TreeGrafter"/>
</dbReference>
<dbReference type="GO" id="GO:0007165">
    <property type="term" value="P:signal transduction"/>
    <property type="evidence" value="ECO:0007669"/>
    <property type="project" value="InterPro"/>
</dbReference>
<feature type="domain" description="GGDEF" evidence="5">
    <location>
        <begin position="421"/>
        <end position="557"/>
    </location>
</feature>
<dbReference type="InterPro" id="IPR003660">
    <property type="entry name" value="HAMP_dom"/>
</dbReference>
<dbReference type="InterPro" id="IPR029787">
    <property type="entry name" value="Nucleotide_cyclase"/>
</dbReference>
<evidence type="ECO:0000256" key="2">
    <source>
        <dbReference type="ARBA" id="ARBA00034247"/>
    </source>
</evidence>
<dbReference type="CDD" id="cd12914">
    <property type="entry name" value="PDC1_DGC_like"/>
    <property type="match status" value="1"/>
</dbReference>
<dbReference type="GO" id="GO:1902201">
    <property type="term" value="P:negative regulation of bacterial-type flagellum-dependent cell motility"/>
    <property type="evidence" value="ECO:0007669"/>
    <property type="project" value="TreeGrafter"/>
</dbReference>
<evidence type="ECO:0000313" key="6">
    <source>
        <dbReference type="EMBL" id="RXH00675.1"/>
    </source>
</evidence>
<dbReference type="InterPro" id="IPR029151">
    <property type="entry name" value="Sensor-like_sf"/>
</dbReference>
<dbReference type="Pfam" id="PF00672">
    <property type="entry name" value="HAMP"/>
    <property type="match status" value="1"/>
</dbReference>
<reference evidence="6 7" key="1">
    <citation type="submission" date="2018-11" db="EMBL/GenBank/DDBJ databases">
        <title>Bradyrhizobium sp. nov., isolated from effective nodules of peanut in China.</title>
        <authorList>
            <person name="Li Y."/>
        </authorList>
    </citation>
    <scope>NUCLEOTIDE SEQUENCE [LARGE SCALE GENOMIC DNA]</scope>
    <source>
        <strain evidence="6 7">CCBAU 51770</strain>
    </source>
</reference>
<dbReference type="FunFam" id="3.30.70.270:FF:000001">
    <property type="entry name" value="Diguanylate cyclase domain protein"/>
    <property type="match status" value="1"/>
</dbReference>
<dbReference type="GO" id="GO:0005886">
    <property type="term" value="C:plasma membrane"/>
    <property type="evidence" value="ECO:0007669"/>
    <property type="project" value="TreeGrafter"/>
</dbReference>
<dbReference type="EMBL" id="RKMK01000006">
    <property type="protein sequence ID" value="RXH00675.1"/>
    <property type="molecule type" value="Genomic_DNA"/>
</dbReference>
<comment type="catalytic activity">
    <reaction evidence="2">
        <text>2 GTP = 3',3'-c-di-GMP + 2 diphosphate</text>
        <dbReference type="Rhea" id="RHEA:24898"/>
        <dbReference type="ChEBI" id="CHEBI:33019"/>
        <dbReference type="ChEBI" id="CHEBI:37565"/>
        <dbReference type="ChEBI" id="CHEBI:58805"/>
        <dbReference type="EC" id="2.7.7.65"/>
    </reaction>
</comment>
<sequence>MGWVAKMASVSLNRKRAKLKQVLGIRARLALLAVILVAPLMLERIRSLEDTRARQIAQAAAEFTTVARHSADAQREVISSVETILKSEAFIRASAGGISKSCDVLRASLPSSLPWIRTLLIAGQDGRIQCATNNMYVGLDLSDRPYFLQAQQTGRFVLSDFIMSRPAPTPTVMAVYPVSAFSGVPDAVVLATVNLDWMSKVMSNLGGRAGISAVLVDSAGTVLAAPADQHSAVGRPLDNMPLMSAIADRALRSDQDEGSLSFLAADGSRRAVSYIRIAGTNARLIASIDEDKVSAAVSRDIRTAYLQFAFVVVFVLLGALIAAEKLVIKPIEMLADMAKRLGEGDLSARAARSRLPAEFVPLARAFNAMAAQLSQRERELIASNDRLTVMASIDMLSGLANRRGFQSRLDFEWMRAQQYGSELALLMIDVDHFKLFNDTYGHLEGDSCLTRLGESLSGIAADTMGFAARYGGEEFCLLLPNTDVPRAVEIGELVRAAVLKLCLPHITSAHMIVTVSIGVAATKPNETLRPGDLIEAADAALYAAKHRGRNNVVEHGVQAIETGTTDMMMMAANG</sequence>
<protein>
    <recommendedName>
        <fullName evidence="1">diguanylate cyclase</fullName>
        <ecNumber evidence="1">2.7.7.65</ecNumber>
    </recommendedName>
</protein>
<evidence type="ECO:0000256" key="3">
    <source>
        <dbReference type="SAM" id="Phobius"/>
    </source>
</evidence>
<dbReference type="Pfam" id="PF00990">
    <property type="entry name" value="GGDEF"/>
    <property type="match status" value="1"/>
</dbReference>
<dbReference type="CDD" id="cd06225">
    <property type="entry name" value="HAMP"/>
    <property type="match status" value="1"/>
</dbReference>
<dbReference type="Gene3D" id="3.30.70.270">
    <property type="match status" value="1"/>
</dbReference>
<dbReference type="PROSITE" id="PS50885">
    <property type="entry name" value="HAMP"/>
    <property type="match status" value="1"/>
</dbReference>
<feature type="domain" description="HAMP" evidence="4">
    <location>
        <begin position="325"/>
        <end position="378"/>
    </location>
</feature>
<dbReference type="PANTHER" id="PTHR45138:SF9">
    <property type="entry name" value="DIGUANYLATE CYCLASE DGCM-RELATED"/>
    <property type="match status" value="1"/>
</dbReference>
<name>A0A4V1KX18_9BRAD</name>
<dbReference type="InterPro" id="IPR000160">
    <property type="entry name" value="GGDEF_dom"/>
</dbReference>
<evidence type="ECO:0000256" key="1">
    <source>
        <dbReference type="ARBA" id="ARBA00012528"/>
    </source>
</evidence>
<keyword evidence="3" id="KW-1133">Transmembrane helix</keyword>
<comment type="caution">
    <text evidence="6">The sequence shown here is derived from an EMBL/GenBank/DDBJ whole genome shotgun (WGS) entry which is preliminary data.</text>
</comment>
<keyword evidence="3" id="KW-0472">Membrane</keyword>
<evidence type="ECO:0000259" key="4">
    <source>
        <dbReference type="PROSITE" id="PS50885"/>
    </source>
</evidence>
<dbReference type="PANTHER" id="PTHR45138">
    <property type="entry name" value="REGULATORY COMPONENTS OF SENSORY TRANSDUCTION SYSTEM"/>
    <property type="match status" value="1"/>
</dbReference>
<proteinExistence type="predicted"/>
<dbReference type="SMART" id="SM00267">
    <property type="entry name" value="GGDEF"/>
    <property type="match status" value="1"/>
</dbReference>
<feature type="transmembrane region" description="Helical" evidence="3">
    <location>
        <begin position="304"/>
        <end position="323"/>
    </location>
</feature>
<dbReference type="SUPFAM" id="SSF158472">
    <property type="entry name" value="HAMP domain-like"/>
    <property type="match status" value="1"/>
</dbReference>
<dbReference type="InterPro" id="IPR043128">
    <property type="entry name" value="Rev_trsase/Diguanyl_cyclase"/>
</dbReference>
<dbReference type="PROSITE" id="PS50887">
    <property type="entry name" value="GGDEF"/>
    <property type="match status" value="1"/>
</dbReference>
<evidence type="ECO:0000313" key="7">
    <source>
        <dbReference type="Proteomes" id="UP000290174"/>
    </source>
</evidence>
<keyword evidence="3" id="KW-0812">Transmembrane</keyword>